<dbReference type="VEuPathDB" id="FungiDB:G647_09691"/>
<name>A0A1C1CRC7_9EURO</name>
<dbReference type="InterPro" id="IPR037141">
    <property type="entry name" value="NDT80_DNA-bd_dom_sf"/>
</dbReference>
<feature type="compositionally biased region" description="Polar residues" evidence="3">
    <location>
        <begin position="605"/>
        <end position="636"/>
    </location>
</feature>
<evidence type="ECO:0000313" key="6">
    <source>
        <dbReference type="Proteomes" id="UP000094526"/>
    </source>
</evidence>
<feature type="compositionally biased region" description="Polar residues" evidence="3">
    <location>
        <begin position="111"/>
        <end position="128"/>
    </location>
</feature>
<evidence type="ECO:0000256" key="1">
    <source>
        <dbReference type="ARBA" id="ARBA00023125"/>
    </source>
</evidence>
<protein>
    <submittedName>
        <fullName evidence="5">Acid phosphatase</fullName>
    </submittedName>
</protein>
<dbReference type="GO" id="GO:0003677">
    <property type="term" value="F:DNA binding"/>
    <property type="evidence" value="ECO:0007669"/>
    <property type="project" value="UniProtKB-KW"/>
</dbReference>
<dbReference type="eggNOG" id="ENOG502RY09">
    <property type="taxonomic scope" value="Eukaryota"/>
</dbReference>
<dbReference type="PANTHER" id="PTHR35144:SF2">
    <property type="entry name" value="MEIOSIS-SPECIFIC TRANSCRIPTION FACTOR NDT80"/>
    <property type="match status" value="1"/>
</dbReference>
<keyword evidence="6" id="KW-1185">Reference proteome</keyword>
<evidence type="ECO:0000256" key="2">
    <source>
        <dbReference type="PROSITE-ProRule" id="PRU00850"/>
    </source>
</evidence>
<dbReference type="Gene3D" id="2.60.40.1390">
    <property type="entry name" value="NDT80 DNA-binding domain"/>
    <property type="match status" value="1"/>
</dbReference>
<dbReference type="PANTHER" id="PTHR35144">
    <property type="entry name" value="MEIOSIS-SPECIFIC TRANSCRIPTION FACTOR NDT80"/>
    <property type="match status" value="1"/>
</dbReference>
<dbReference type="GO" id="GO:0000228">
    <property type="term" value="C:nuclear chromosome"/>
    <property type="evidence" value="ECO:0007669"/>
    <property type="project" value="TreeGrafter"/>
</dbReference>
<evidence type="ECO:0000256" key="3">
    <source>
        <dbReference type="SAM" id="MobiDB-lite"/>
    </source>
</evidence>
<feature type="compositionally biased region" description="Low complexity" evidence="3">
    <location>
        <begin position="153"/>
        <end position="184"/>
    </location>
</feature>
<accession>A0A1C1CRC7</accession>
<dbReference type="Pfam" id="PF05224">
    <property type="entry name" value="NDT80_PhoG"/>
    <property type="match status" value="1"/>
</dbReference>
<dbReference type="InterPro" id="IPR008967">
    <property type="entry name" value="p53-like_TF_DNA-bd_sf"/>
</dbReference>
<feature type="region of interest" description="Disordered" evidence="3">
    <location>
        <begin position="111"/>
        <end position="135"/>
    </location>
</feature>
<feature type="domain" description="NDT80" evidence="4">
    <location>
        <begin position="254"/>
        <end position="536"/>
    </location>
</feature>
<dbReference type="EMBL" id="LGRB01000009">
    <property type="protein sequence ID" value="OCT51057.1"/>
    <property type="molecule type" value="Genomic_DNA"/>
</dbReference>
<feature type="compositionally biased region" description="Basic and acidic residues" evidence="3">
    <location>
        <begin position="404"/>
        <end position="414"/>
    </location>
</feature>
<sequence length="704" mass="75977">MDPGPSRHNHAAARQSGIDMLCAHRLPHWEAAVRSLRGTVATYGPDQDAPLRPTLPAKLVLNGQLPTKCPSAADMQEASLLHQPQPLSFEFADKYLGQGRPFSNPAFSANDLSFSSRRPQSNLTSGTSGVALPANPSLDFNGNSLLSETPYHQSSQLLLSPPDSTTGSASTSGNHTTSSNGYTTLPKPFPSNACTSDHFSSAPPSLLSSNWAGPSMTVIDRPHRVAANGIGQTFRAMERLPQYSNGMPSQISQGSFPSGIRYPATYPPRTNGQYPFSFPDPAFPGANMSQDSQSCAGRDGPPFHETNVLHQVLTLRGQSLVPEITASIQKGFFQVDRKWTCYRRNYFAVQCAFNFRNSIAEAPLYLNKNGSEELIQNFAVSISAKTAVTSNGESESRGLVQHTPKREKATERVPGRQQIAPSHSHGLGPNGTYSSAGHMYPGANHLHSTSVGSFGSFDTPGANSPPTNYTFERIQFQKATANNGKRRAQQQYFLVVVELAANIGRQGHDDWVIIATKESDPMVVRGRSPGHYKDNGRRDSQASMDPDCGSGHGASAHTGPLSSGAFGHGHPSVAWDGYGPNRHYGGSNYRHAGNSRFSLASVVSATTQGETTTDAEINPSNTHTRKSSFTLSSEPSALTPLSEGSDDIMFSSLDRRSISRKRPLETDEEGDYLRFPLREPYSDAIPALPDFSTRAYSKLLCASS</sequence>
<dbReference type="GO" id="GO:0045944">
    <property type="term" value="P:positive regulation of transcription by RNA polymerase II"/>
    <property type="evidence" value="ECO:0007669"/>
    <property type="project" value="TreeGrafter"/>
</dbReference>
<dbReference type="VEuPathDB" id="FungiDB:G647_09692"/>
<dbReference type="OrthoDB" id="2288358at2759"/>
<dbReference type="VEuPathDB" id="FungiDB:CLCR_08002"/>
<feature type="region of interest" description="Disordered" evidence="3">
    <location>
        <begin position="151"/>
        <end position="184"/>
    </location>
</feature>
<keyword evidence="1 2" id="KW-0238">DNA-binding</keyword>
<reference evidence="6" key="1">
    <citation type="submission" date="2015-07" db="EMBL/GenBank/DDBJ databases">
        <authorList>
            <person name="Teixeira M.M."/>
            <person name="Souza R.C."/>
            <person name="Almeida L.G."/>
            <person name="Vicente V.A."/>
            <person name="de Hoog S."/>
            <person name="Bocca A.L."/>
            <person name="de Almeida S.R."/>
            <person name="Vasconcelos A.T."/>
            <person name="Felipe M.S."/>
        </authorList>
    </citation>
    <scope>NUCLEOTIDE SEQUENCE [LARGE SCALE GENOMIC DNA]</scope>
    <source>
        <strain evidence="6">KSF</strain>
    </source>
</reference>
<dbReference type="SUPFAM" id="SSF49417">
    <property type="entry name" value="p53-like transcription factors"/>
    <property type="match status" value="1"/>
</dbReference>
<feature type="compositionally biased region" description="Basic and acidic residues" evidence="3">
    <location>
        <begin position="531"/>
        <end position="540"/>
    </location>
</feature>
<dbReference type="GO" id="GO:0051321">
    <property type="term" value="P:meiotic cell cycle"/>
    <property type="evidence" value="ECO:0007669"/>
    <property type="project" value="TreeGrafter"/>
</dbReference>
<gene>
    <name evidence="5" type="ORF">CLCR_08002</name>
</gene>
<comment type="caution">
    <text evidence="5">The sequence shown here is derived from an EMBL/GenBank/DDBJ whole genome shotgun (WGS) entry which is preliminary data.</text>
</comment>
<dbReference type="InterPro" id="IPR024061">
    <property type="entry name" value="NDT80_DNA-bd_dom"/>
</dbReference>
<evidence type="ECO:0000313" key="5">
    <source>
        <dbReference type="EMBL" id="OCT51057.1"/>
    </source>
</evidence>
<feature type="region of interest" description="Disordered" evidence="3">
    <location>
        <begin position="391"/>
        <end position="427"/>
    </location>
</feature>
<dbReference type="GO" id="GO:0003700">
    <property type="term" value="F:DNA-binding transcription factor activity"/>
    <property type="evidence" value="ECO:0007669"/>
    <property type="project" value="UniProtKB-UniRule"/>
</dbReference>
<proteinExistence type="predicted"/>
<organism evidence="5 6">
    <name type="scientific">Cladophialophora carrionii</name>
    <dbReference type="NCBI Taxonomy" id="86049"/>
    <lineage>
        <taxon>Eukaryota</taxon>
        <taxon>Fungi</taxon>
        <taxon>Dikarya</taxon>
        <taxon>Ascomycota</taxon>
        <taxon>Pezizomycotina</taxon>
        <taxon>Eurotiomycetes</taxon>
        <taxon>Chaetothyriomycetidae</taxon>
        <taxon>Chaetothyriales</taxon>
        <taxon>Herpotrichiellaceae</taxon>
        <taxon>Cladophialophora</taxon>
    </lineage>
</organism>
<dbReference type="AlphaFoldDB" id="A0A1C1CRC7"/>
<dbReference type="PROSITE" id="PS51517">
    <property type="entry name" value="NDT80"/>
    <property type="match status" value="1"/>
</dbReference>
<feature type="region of interest" description="Disordered" evidence="3">
    <location>
        <begin position="522"/>
        <end position="565"/>
    </location>
</feature>
<feature type="DNA-binding region" description="NDT80" evidence="2">
    <location>
        <begin position="254"/>
        <end position="536"/>
    </location>
</feature>
<evidence type="ECO:0000259" key="4">
    <source>
        <dbReference type="PROSITE" id="PS51517"/>
    </source>
</evidence>
<dbReference type="InterPro" id="IPR052605">
    <property type="entry name" value="Fungal_trans_regulator"/>
</dbReference>
<dbReference type="Proteomes" id="UP000094526">
    <property type="component" value="Unassembled WGS sequence"/>
</dbReference>
<feature type="region of interest" description="Disordered" evidence="3">
    <location>
        <begin position="605"/>
        <end position="645"/>
    </location>
</feature>